<keyword evidence="4" id="KW-1185">Reference proteome</keyword>
<keyword evidence="2" id="KW-0472">Membrane</keyword>
<evidence type="ECO:0000256" key="2">
    <source>
        <dbReference type="SAM" id="Phobius"/>
    </source>
</evidence>
<dbReference type="RefSeq" id="WP_146390761.1">
    <property type="nucleotide sequence ID" value="NZ_SJPK01000003.1"/>
</dbReference>
<evidence type="ECO:0000256" key="1">
    <source>
        <dbReference type="SAM" id="MobiDB-lite"/>
    </source>
</evidence>
<reference evidence="3 4" key="1">
    <citation type="submission" date="2019-02" db="EMBL/GenBank/DDBJ databases">
        <title>Deep-cultivation of Planctomycetes and their phenomic and genomic characterization uncovers novel biology.</title>
        <authorList>
            <person name="Wiegand S."/>
            <person name="Jogler M."/>
            <person name="Boedeker C."/>
            <person name="Pinto D."/>
            <person name="Vollmers J."/>
            <person name="Rivas-Marin E."/>
            <person name="Kohn T."/>
            <person name="Peeters S.H."/>
            <person name="Heuer A."/>
            <person name="Rast P."/>
            <person name="Oberbeckmann S."/>
            <person name="Bunk B."/>
            <person name="Jeske O."/>
            <person name="Meyerdierks A."/>
            <person name="Storesund J.E."/>
            <person name="Kallscheuer N."/>
            <person name="Luecker S."/>
            <person name="Lage O.M."/>
            <person name="Pohl T."/>
            <person name="Merkel B.J."/>
            <person name="Hornburger P."/>
            <person name="Mueller R.-W."/>
            <person name="Bruemmer F."/>
            <person name="Labrenz M."/>
            <person name="Spormann A.M."/>
            <person name="Op Den Camp H."/>
            <person name="Overmann J."/>
            <person name="Amann R."/>
            <person name="Jetten M.S.M."/>
            <person name="Mascher T."/>
            <person name="Medema M.H."/>
            <person name="Devos D.P."/>
            <person name="Kaster A.-K."/>
            <person name="Ovreas L."/>
            <person name="Rohde M."/>
            <person name="Galperin M.Y."/>
            <person name="Jogler C."/>
        </authorList>
    </citation>
    <scope>NUCLEOTIDE SEQUENCE [LARGE SCALE GENOMIC DNA]</scope>
    <source>
        <strain evidence="3 4">CA85</strain>
    </source>
</reference>
<feature type="transmembrane region" description="Helical" evidence="2">
    <location>
        <begin position="25"/>
        <end position="47"/>
    </location>
</feature>
<sequence length="73" mass="7950">MMSALECLLALGLTPEEMAENQMTTAGWCVMTISITAVLSLLTYCLYTTLSLPPPQADTDEQLTRPPANTENE</sequence>
<organism evidence="3 4">
    <name type="scientific">Allorhodopirellula solitaria</name>
    <dbReference type="NCBI Taxonomy" id="2527987"/>
    <lineage>
        <taxon>Bacteria</taxon>
        <taxon>Pseudomonadati</taxon>
        <taxon>Planctomycetota</taxon>
        <taxon>Planctomycetia</taxon>
        <taxon>Pirellulales</taxon>
        <taxon>Pirellulaceae</taxon>
        <taxon>Allorhodopirellula</taxon>
    </lineage>
</organism>
<accession>A0A5C5YFB3</accession>
<name>A0A5C5YFB3_9BACT</name>
<dbReference type="EMBL" id="SJPK01000003">
    <property type="protein sequence ID" value="TWT73211.1"/>
    <property type="molecule type" value="Genomic_DNA"/>
</dbReference>
<protein>
    <submittedName>
        <fullName evidence="3">Uncharacterized protein</fullName>
    </submittedName>
</protein>
<evidence type="ECO:0000313" key="3">
    <source>
        <dbReference type="EMBL" id="TWT73211.1"/>
    </source>
</evidence>
<keyword evidence="2" id="KW-0812">Transmembrane</keyword>
<dbReference type="AlphaFoldDB" id="A0A5C5YFB3"/>
<keyword evidence="2" id="KW-1133">Transmembrane helix</keyword>
<dbReference type="Proteomes" id="UP000318053">
    <property type="component" value="Unassembled WGS sequence"/>
</dbReference>
<feature type="region of interest" description="Disordered" evidence="1">
    <location>
        <begin position="52"/>
        <end position="73"/>
    </location>
</feature>
<comment type="caution">
    <text evidence="3">The sequence shown here is derived from an EMBL/GenBank/DDBJ whole genome shotgun (WGS) entry which is preliminary data.</text>
</comment>
<gene>
    <name evidence="3" type="ORF">CA85_16780</name>
</gene>
<proteinExistence type="predicted"/>
<evidence type="ECO:0000313" key="4">
    <source>
        <dbReference type="Proteomes" id="UP000318053"/>
    </source>
</evidence>
<dbReference type="OrthoDB" id="10004012at2"/>